<gene>
    <name evidence="2" type="ORF">HV331_00625</name>
</gene>
<dbReference type="AlphaFoldDB" id="A0AAP9QSJ3"/>
<evidence type="ECO:0000313" key="2">
    <source>
        <dbReference type="EMBL" id="QMR38088.1"/>
    </source>
</evidence>
<protein>
    <submittedName>
        <fullName evidence="2">MFS transporter</fullName>
    </submittedName>
</protein>
<proteinExistence type="predicted"/>
<feature type="transmembrane region" description="Helical" evidence="1">
    <location>
        <begin position="160"/>
        <end position="178"/>
    </location>
</feature>
<dbReference type="Proteomes" id="UP000514462">
    <property type="component" value="Chromosome"/>
</dbReference>
<keyword evidence="1" id="KW-0812">Transmembrane</keyword>
<dbReference type="EMBL" id="CP055904">
    <property type="protein sequence ID" value="QMR38088.1"/>
    <property type="molecule type" value="Genomic_DNA"/>
</dbReference>
<evidence type="ECO:0000313" key="3">
    <source>
        <dbReference type="Proteomes" id="UP000514462"/>
    </source>
</evidence>
<keyword evidence="1" id="KW-1133">Transmembrane helix</keyword>
<name>A0AAP9QSJ3_KLEAE</name>
<feature type="transmembrane region" description="Helical" evidence="1">
    <location>
        <begin position="45"/>
        <end position="65"/>
    </location>
</feature>
<sequence length="425" mass="47063">MLQIALLLCGRRFIGGNRYLLTAAGLMWGLFGFLVLADGMLGARYFPLGLFGWFLLCESLLTLVASSGATGAKRGIYLFKGGIIGAVALLILSGYSGSNLLLAIILGFICLLSGAFQIAAAWVVRYPYWRRALAGGMCQIVYAVFLFQPYPTHHDGTVPQFIGALMLLSAVDCILLAFRLRSLAPGVTIFDVQSPDSTGYAPTNTEPQHPCQEEVALEATELRVLVWTPEGSAIQDTLPRPVMNRYIAAVDSAGVISTGHAALEMQDIYISLYPAVDIDRSPSEFFRTLRAVRENNVPGKFQDSYASESAAWCEADRQVCFHTFNAVSLRAFTTYYRRQEIYNLTWRNCSSSVAYALEAALDGVLCNRSGWSVFLRLFLQPELWIAAQLRRRATTMAWTPGLVLDYSRALHGLVHPVRLNWFRKP</sequence>
<dbReference type="RefSeq" id="WP_045374308.1">
    <property type="nucleotide sequence ID" value="NZ_CABHFP010000008.1"/>
</dbReference>
<feature type="transmembrane region" description="Helical" evidence="1">
    <location>
        <begin position="131"/>
        <end position="148"/>
    </location>
</feature>
<feature type="transmembrane region" description="Helical" evidence="1">
    <location>
        <begin position="77"/>
        <end position="95"/>
    </location>
</feature>
<feature type="transmembrane region" description="Helical" evidence="1">
    <location>
        <begin position="20"/>
        <end position="39"/>
    </location>
</feature>
<evidence type="ECO:0000256" key="1">
    <source>
        <dbReference type="SAM" id="Phobius"/>
    </source>
</evidence>
<organism evidence="2 3">
    <name type="scientific">Klebsiella aerogenes</name>
    <name type="common">Enterobacter aerogenes</name>
    <dbReference type="NCBI Taxonomy" id="548"/>
    <lineage>
        <taxon>Bacteria</taxon>
        <taxon>Pseudomonadati</taxon>
        <taxon>Pseudomonadota</taxon>
        <taxon>Gammaproteobacteria</taxon>
        <taxon>Enterobacterales</taxon>
        <taxon>Enterobacteriaceae</taxon>
        <taxon>Klebsiella/Raoultella group</taxon>
        <taxon>Klebsiella</taxon>
    </lineage>
</organism>
<accession>A0AAP9QSJ3</accession>
<feature type="transmembrane region" description="Helical" evidence="1">
    <location>
        <begin position="101"/>
        <end position="124"/>
    </location>
</feature>
<reference evidence="3" key="1">
    <citation type="submission" date="2020-06" db="EMBL/GenBank/DDBJ databases">
        <title>REHAB project genomes.</title>
        <authorList>
            <person name="Shaw L.P."/>
        </authorList>
    </citation>
    <scope>NUCLEOTIDE SEQUENCE [LARGE SCALE GENOMIC DNA]</scope>
    <source>
        <strain evidence="3">RHBSTW-00938</strain>
    </source>
</reference>
<keyword evidence="1" id="KW-0472">Membrane</keyword>